<evidence type="ECO:0000313" key="3">
    <source>
        <dbReference type="Proteomes" id="UP000254893"/>
    </source>
</evidence>
<gene>
    <name evidence="2" type="ORF">NCTC11388_04240</name>
</gene>
<sequence length="201" mass="21464">MTTVKSFFKTALAIAALATLTVSCNKDNEKVTPLELNKAQANSSLYVIDGQWWSPMNAANWPNIYVDLSGSGDQSTNASDIHQVIFGSHVNGNISAGSGYAIKFIDKDYSTVVASDWNSSSAISATTLGRQTATTPPYGWYTYNTTTRANEAIAGRTILVRSDDGSEIYAVKLIEFTNVSQTGSGAGLQVKADANIAFKTL</sequence>
<feature type="signal peptide" evidence="1">
    <location>
        <begin position="1"/>
        <end position="18"/>
    </location>
</feature>
<keyword evidence="1" id="KW-0732">Signal</keyword>
<accession>A0A380CST4</accession>
<reference evidence="2 3" key="1">
    <citation type="submission" date="2018-06" db="EMBL/GenBank/DDBJ databases">
        <authorList>
            <consortium name="Pathogen Informatics"/>
            <person name="Doyle S."/>
        </authorList>
    </citation>
    <scope>NUCLEOTIDE SEQUENCE [LARGE SCALE GENOMIC DNA]</scope>
    <source>
        <strain evidence="2 3">NCTC11388</strain>
    </source>
</reference>
<dbReference type="Proteomes" id="UP000254893">
    <property type="component" value="Unassembled WGS sequence"/>
</dbReference>
<feature type="chain" id="PRO_5016796932" description="HmuY protein" evidence="1">
    <location>
        <begin position="19"/>
        <end position="201"/>
    </location>
</feature>
<proteinExistence type="predicted"/>
<evidence type="ECO:0000313" key="2">
    <source>
        <dbReference type="EMBL" id="SUJ28088.1"/>
    </source>
</evidence>
<evidence type="ECO:0000256" key="1">
    <source>
        <dbReference type="SAM" id="SignalP"/>
    </source>
</evidence>
<dbReference type="RefSeq" id="WP_115171539.1">
    <property type="nucleotide sequence ID" value="NZ_JBPFQC010000005.1"/>
</dbReference>
<dbReference type="PROSITE" id="PS51257">
    <property type="entry name" value="PROKAR_LIPOPROTEIN"/>
    <property type="match status" value="1"/>
</dbReference>
<protein>
    <recommendedName>
        <fullName evidence="4">HmuY protein</fullName>
    </recommendedName>
</protein>
<dbReference type="AlphaFoldDB" id="A0A380CST4"/>
<dbReference type="EMBL" id="UGYW01000002">
    <property type="protein sequence ID" value="SUJ28088.1"/>
    <property type="molecule type" value="Genomic_DNA"/>
</dbReference>
<name>A0A380CST4_SPHSI</name>
<evidence type="ECO:0008006" key="4">
    <source>
        <dbReference type="Google" id="ProtNLM"/>
    </source>
</evidence>
<organism evidence="2 3">
    <name type="scientific">Sphingobacterium spiritivorum</name>
    <name type="common">Flavobacterium spiritivorum</name>
    <dbReference type="NCBI Taxonomy" id="258"/>
    <lineage>
        <taxon>Bacteria</taxon>
        <taxon>Pseudomonadati</taxon>
        <taxon>Bacteroidota</taxon>
        <taxon>Sphingobacteriia</taxon>
        <taxon>Sphingobacteriales</taxon>
        <taxon>Sphingobacteriaceae</taxon>
        <taxon>Sphingobacterium</taxon>
    </lineage>
</organism>